<feature type="transmembrane region" description="Helical" evidence="1">
    <location>
        <begin position="54"/>
        <end position="75"/>
    </location>
</feature>
<protein>
    <submittedName>
        <fullName evidence="2">Uncharacterized protein</fullName>
    </submittedName>
</protein>
<evidence type="ECO:0000256" key="1">
    <source>
        <dbReference type="SAM" id="Phobius"/>
    </source>
</evidence>
<keyword evidence="1" id="KW-0472">Membrane</keyword>
<dbReference type="Proteomes" id="UP000005945">
    <property type="component" value="Unassembled WGS sequence"/>
</dbReference>
<reference evidence="2 3" key="1">
    <citation type="submission" date="2007-09" db="EMBL/GenBank/DDBJ databases">
        <title>Draft genome sequence of Faecalibacterium prausnitzii M21/2.</title>
        <authorList>
            <person name="Sudarsanam P."/>
            <person name="Ley R."/>
            <person name="Guruge J."/>
            <person name="Turnbaugh P.J."/>
            <person name="Mahowald M."/>
            <person name="Liep D."/>
            <person name="Gordon J."/>
        </authorList>
    </citation>
    <scope>NUCLEOTIDE SEQUENCE [LARGE SCALE GENOMIC DNA]</scope>
    <source>
        <strain evidence="2 3">M21/2</strain>
    </source>
</reference>
<dbReference type="HOGENOM" id="CLU_843984_0_0_9"/>
<name>A8S857_9FIRM</name>
<comment type="caution">
    <text evidence="2">The sequence shown here is derived from an EMBL/GenBank/DDBJ whole genome shotgun (WGS) entry which is preliminary data.</text>
</comment>
<keyword evidence="1" id="KW-1133">Transmembrane helix</keyword>
<proteinExistence type="predicted"/>
<gene>
    <name evidence="2" type="ORF">FAEPRAM212_00653</name>
</gene>
<keyword evidence="1" id="KW-0812">Transmembrane</keyword>
<reference evidence="2 3" key="2">
    <citation type="submission" date="2007-09" db="EMBL/GenBank/DDBJ databases">
        <authorList>
            <person name="Fulton L."/>
            <person name="Clifton S."/>
            <person name="Fulton B."/>
            <person name="Xu J."/>
            <person name="Minx P."/>
            <person name="Pepin K.H."/>
            <person name="Johnson M."/>
            <person name="Thiruvilangam P."/>
            <person name="Bhonagiri V."/>
            <person name="Nash W.E."/>
            <person name="Mardis E.R."/>
            <person name="Wilson R.K."/>
        </authorList>
    </citation>
    <scope>NUCLEOTIDE SEQUENCE [LARGE SCALE GENOMIC DNA]</scope>
    <source>
        <strain evidence="2 3">M21/2</strain>
    </source>
</reference>
<dbReference type="EMBL" id="ABED02000018">
    <property type="protein sequence ID" value="EDP22639.1"/>
    <property type="molecule type" value="Genomic_DNA"/>
</dbReference>
<sequence length="329" mass="36666">MPNIKVAAITITLFFYDSTICPKPSASAAGNIQTIAAVGTEHFTTKQSMRTVRICVLTLFSAAGIPQFLSFFKYFRLDDPQLRAFFFNVAIDKITRVSFVTNHPANRNIRDVLSIAPHNIVFDKIVADPFCAVSLINILLKDQAHHGGFFLVDFQIADSLVLFVQAAFLDTLVTKSYNAASVVTFFRKLFYTGASTDRGLDALAGCLPVADIVHQLIDMGIKTLLAFIYAPDLDPLLREPFHDKGRFVVTPTQTVKHEYQQNIKLSGSSRLLKQLELIAVFCRFLKTGNAFFGKLLDDFPALPFCKFVASFFLHGYVILFDLSNGRNTV</sequence>
<evidence type="ECO:0000313" key="3">
    <source>
        <dbReference type="Proteomes" id="UP000005945"/>
    </source>
</evidence>
<evidence type="ECO:0000313" key="2">
    <source>
        <dbReference type="EMBL" id="EDP22639.1"/>
    </source>
</evidence>
<dbReference type="AlphaFoldDB" id="A8S857"/>
<organism evidence="2 3">
    <name type="scientific">Faecalibacterium prausnitzii M21/2</name>
    <dbReference type="NCBI Taxonomy" id="411485"/>
    <lineage>
        <taxon>Bacteria</taxon>
        <taxon>Bacillati</taxon>
        <taxon>Bacillota</taxon>
        <taxon>Clostridia</taxon>
        <taxon>Eubacteriales</taxon>
        <taxon>Oscillospiraceae</taxon>
        <taxon>Faecalibacterium</taxon>
    </lineage>
</organism>
<accession>A8S857</accession>